<feature type="compositionally biased region" description="Polar residues" evidence="1">
    <location>
        <begin position="179"/>
        <end position="189"/>
    </location>
</feature>
<dbReference type="Proteomes" id="UP000199076">
    <property type="component" value="Unassembled WGS sequence"/>
</dbReference>
<accession>A0A1G7PKV3</accession>
<proteinExistence type="predicted"/>
<keyword evidence="3" id="KW-1185">Reference proteome</keyword>
<name>A0A1G7PKV3_9EURY</name>
<feature type="compositionally biased region" description="Polar residues" evidence="1">
    <location>
        <begin position="105"/>
        <end position="129"/>
    </location>
</feature>
<dbReference type="EMBL" id="FNBK01000010">
    <property type="protein sequence ID" value="SDF86945.1"/>
    <property type="molecule type" value="Genomic_DNA"/>
</dbReference>
<evidence type="ECO:0000313" key="2">
    <source>
        <dbReference type="EMBL" id="SDF86945.1"/>
    </source>
</evidence>
<dbReference type="AlphaFoldDB" id="A0A1G7PKV3"/>
<feature type="region of interest" description="Disordered" evidence="1">
    <location>
        <begin position="24"/>
        <end position="139"/>
    </location>
</feature>
<sequence>MSDSEDDTGADVSKKERLINAWIAVGPEGKTTDVSDLTGSSRGAGTGSTLTTDCNRSPTAPDRWRASPARGTDSTNRPHPAPDHSNQPTTPGFHQLLVEFDRQLVAQQQQVTAESNSVPQGSHAPSQFPSTTSASTCASYSGNWRLSPRVSDFLSRIAVYGLPSRRRTSLELEPACDQYSPQRGQSHDE</sequence>
<feature type="compositionally biased region" description="Low complexity" evidence="1">
    <location>
        <begin position="130"/>
        <end position="139"/>
    </location>
</feature>
<organism evidence="2 3">
    <name type="scientific">Halorientalis regularis</name>
    <dbReference type="NCBI Taxonomy" id="660518"/>
    <lineage>
        <taxon>Archaea</taxon>
        <taxon>Methanobacteriati</taxon>
        <taxon>Methanobacteriota</taxon>
        <taxon>Stenosarchaea group</taxon>
        <taxon>Halobacteria</taxon>
        <taxon>Halobacteriales</taxon>
        <taxon>Haloarculaceae</taxon>
        <taxon>Halorientalis</taxon>
    </lineage>
</organism>
<feature type="compositionally biased region" description="Low complexity" evidence="1">
    <location>
        <begin position="38"/>
        <end position="52"/>
    </location>
</feature>
<dbReference type="OrthoDB" id="383287at2157"/>
<gene>
    <name evidence="2" type="ORF">SAMN05216218_110176</name>
</gene>
<reference evidence="3" key="1">
    <citation type="submission" date="2016-10" db="EMBL/GenBank/DDBJ databases">
        <authorList>
            <person name="Varghese N."/>
            <person name="Submissions S."/>
        </authorList>
    </citation>
    <scope>NUCLEOTIDE SEQUENCE [LARGE SCALE GENOMIC DNA]</scope>
    <source>
        <strain evidence="3">IBRC-M 10760</strain>
    </source>
</reference>
<feature type="region of interest" description="Disordered" evidence="1">
    <location>
        <begin position="164"/>
        <end position="189"/>
    </location>
</feature>
<protein>
    <submittedName>
        <fullName evidence="2">Uncharacterized protein</fullName>
    </submittedName>
</protein>
<evidence type="ECO:0000313" key="3">
    <source>
        <dbReference type="Proteomes" id="UP000199076"/>
    </source>
</evidence>
<dbReference type="RefSeq" id="WP_139171130.1">
    <property type="nucleotide sequence ID" value="NZ_FNBK01000010.1"/>
</dbReference>
<evidence type="ECO:0000256" key="1">
    <source>
        <dbReference type="SAM" id="MobiDB-lite"/>
    </source>
</evidence>